<dbReference type="RefSeq" id="WP_144353874.1">
    <property type="nucleotide sequence ID" value="NZ_CBCRVV010000008.1"/>
</dbReference>
<comment type="caution">
    <text evidence="1">The sequence shown here is derived from an EMBL/GenBank/DDBJ whole genome shotgun (WGS) entry which is preliminary data.</text>
</comment>
<protein>
    <submittedName>
        <fullName evidence="1">Uncharacterized protein</fullName>
    </submittedName>
</protein>
<dbReference type="OrthoDB" id="187725at2"/>
<reference evidence="1 2" key="1">
    <citation type="submission" date="2019-07" db="EMBL/GenBank/DDBJ databases">
        <title>Description of 53C-WASEF.</title>
        <authorList>
            <person name="Pitt A."/>
            <person name="Hahn M.W."/>
        </authorList>
    </citation>
    <scope>NUCLEOTIDE SEQUENCE [LARGE SCALE GENOMIC DNA]</scope>
    <source>
        <strain evidence="1 2">53C-WASEF</strain>
    </source>
</reference>
<name>A0A556QLF2_9BACT</name>
<gene>
    <name evidence="1" type="ORF">FPL22_15360</name>
</gene>
<sequence>MSAIDEGIVREYFEQNGFLVRQVRKYQVQARKKTGDEEIDLLVYNPSWQRGERKPDFFLFSNELPLVHRAMIAVKGWHTGVFTPNMLKSSPEIFRFLEDNVMKEATRFFPAAETAEEGEDQLTKILVLPSLPTQEPFRSQSIAMLKERGVDAIISFRSMLLDLIEKTEINRNYGKSDTLQVIRILKNYDLLKDAQMDLLSERGSSFVRKSKG</sequence>
<dbReference type="AlphaFoldDB" id="A0A556QLF2"/>
<accession>A0A556QLF2</accession>
<evidence type="ECO:0000313" key="2">
    <source>
        <dbReference type="Proteomes" id="UP000315648"/>
    </source>
</evidence>
<dbReference type="EMBL" id="VMBG01000002">
    <property type="protein sequence ID" value="TSJ77464.1"/>
    <property type="molecule type" value="Genomic_DNA"/>
</dbReference>
<proteinExistence type="predicted"/>
<organism evidence="1 2">
    <name type="scientific">Rariglobus hedericola</name>
    <dbReference type="NCBI Taxonomy" id="2597822"/>
    <lineage>
        <taxon>Bacteria</taxon>
        <taxon>Pseudomonadati</taxon>
        <taxon>Verrucomicrobiota</taxon>
        <taxon>Opitutia</taxon>
        <taxon>Opitutales</taxon>
        <taxon>Opitutaceae</taxon>
        <taxon>Rariglobus</taxon>
    </lineage>
</organism>
<dbReference type="Proteomes" id="UP000315648">
    <property type="component" value="Unassembled WGS sequence"/>
</dbReference>
<keyword evidence="2" id="KW-1185">Reference proteome</keyword>
<evidence type="ECO:0000313" key="1">
    <source>
        <dbReference type="EMBL" id="TSJ77464.1"/>
    </source>
</evidence>